<dbReference type="InterPro" id="IPR017927">
    <property type="entry name" value="FAD-bd_FR_type"/>
</dbReference>
<evidence type="ECO:0000256" key="2">
    <source>
        <dbReference type="ARBA" id="ARBA00022630"/>
    </source>
</evidence>
<evidence type="ECO:0000256" key="6">
    <source>
        <dbReference type="ARBA" id="ARBA00023002"/>
    </source>
</evidence>
<accession>A0ABY6J0J3</accession>
<dbReference type="InterPro" id="IPR017938">
    <property type="entry name" value="Riboflavin_synthase-like_b-brl"/>
</dbReference>
<dbReference type="InterPro" id="IPR050415">
    <property type="entry name" value="MRET"/>
</dbReference>
<sequence length="352" mass="39972">MDERYLQLRITAVKKETIDTFTYRFERTDGGPMEYKAGQFLTFIIFIHDTEYRRSYSLSSTPGVDERPAVTIKWRENGEVSRYIIKHWQIGDIVTSMAPSGRFTLDVTPHPPRDIFLLGAGSGITPLYGILRQVLRDEPGSKVTMIYSAKNEHHTPFHKELRALAAEHASRFTLLFFFSEPTEESEFTYRRIGNGLLEMLTPKHLAYDRKQAQFFICGPLEYMRMCIFTLTFMGFTEEQLHKENFTVNTQFLIQKAGTPIDSNPKQVVLTHAENTLELAVPGNQTILQTALNKGITLPFSCRGGVCGACTSRCTEGKVWMAANEVLTDKEVAEGLILTCVAYPVSETVKIEW</sequence>
<keyword evidence="3" id="KW-0001">2Fe-2S</keyword>
<dbReference type="SUPFAM" id="SSF63380">
    <property type="entry name" value="Riboflavin synthase domain-like"/>
    <property type="match status" value="1"/>
</dbReference>
<dbReference type="PANTHER" id="PTHR47354">
    <property type="entry name" value="NADH OXIDOREDUCTASE HCR"/>
    <property type="match status" value="1"/>
</dbReference>
<reference evidence="11" key="1">
    <citation type="submission" date="2022-10" db="EMBL/GenBank/DDBJ databases">
        <title>Chitinophaga sp. nov., isolated from soil.</title>
        <authorList>
            <person name="Jeon C.O."/>
        </authorList>
    </citation>
    <scope>NUCLEOTIDE SEQUENCE</scope>
    <source>
        <strain evidence="11">R8</strain>
    </source>
</reference>
<dbReference type="InterPro" id="IPR039261">
    <property type="entry name" value="FNR_nucleotide-bd"/>
</dbReference>
<dbReference type="Pfam" id="PF00970">
    <property type="entry name" value="FAD_binding_6"/>
    <property type="match status" value="1"/>
</dbReference>
<keyword evidence="8" id="KW-0411">Iron-sulfur</keyword>
<dbReference type="PANTHER" id="PTHR47354:SF8">
    <property type="entry name" value="1,2-PHENYLACETYL-COA EPOXIDASE, SUBUNIT E"/>
    <property type="match status" value="1"/>
</dbReference>
<evidence type="ECO:0000313" key="11">
    <source>
        <dbReference type="EMBL" id="UYQ93150.1"/>
    </source>
</evidence>
<evidence type="ECO:0000256" key="3">
    <source>
        <dbReference type="ARBA" id="ARBA00022714"/>
    </source>
</evidence>
<dbReference type="PROSITE" id="PS00197">
    <property type="entry name" value="2FE2S_FER_1"/>
    <property type="match status" value="1"/>
</dbReference>
<name>A0ABY6J0J3_9BACT</name>
<dbReference type="SUPFAM" id="SSF54292">
    <property type="entry name" value="2Fe-2S ferredoxin-like"/>
    <property type="match status" value="1"/>
</dbReference>
<feature type="domain" description="FAD-binding FR-type" evidence="10">
    <location>
        <begin position="3"/>
        <end position="106"/>
    </location>
</feature>
<dbReference type="Pfam" id="PF00175">
    <property type="entry name" value="NAD_binding_1"/>
    <property type="match status" value="1"/>
</dbReference>
<keyword evidence="5" id="KW-0274">FAD</keyword>
<keyword evidence="2" id="KW-0285">Flavoprotein</keyword>
<organism evidence="11 12">
    <name type="scientific">Chitinophaga horti</name>
    <dbReference type="NCBI Taxonomy" id="2920382"/>
    <lineage>
        <taxon>Bacteria</taxon>
        <taxon>Pseudomonadati</taxon>
        <taxon>Bacteroidota</taxon>
        <taxon>Chitinophagia</taxon>
        <taxon>Chitinophagales</taxon>
        <taxon>Chitinophagaceae</taxon>
        <taxon>Chitinophaga</taxon>
    </lineage>
</organism>
<dbReference type="PROSITE" id="PS51085">
    <property type="entry name" value="2FE2S_FER_2"/>
    <property type="match status" value="1"/>
</dbReference>
<dbReference type="PROSITE" id="PS51384">
    <property type="entry name" value="FAD_FR"/>
    <property type="match status" value="1"/>
</dbReference>
<dbReference type="SUPFAM" id="SSF52343">
    <property type="entry name" value="Ferredoxin reductase-like, C-terminal NADP-linked domain"/>
    <property type="match status" value="1"/>
</dbReference>
<evidence type="ECO:0000256" key="1">
    <source>
        <dbReference type="ARBA" id="ARBA00001974"/>
    </source>
</evidence>
<dbReference type="Pfam" id="PF00111">
    <property type="entry name" value="Fer2"/>
    <property type="match status" value="1"/>
</dbReference>
<proteinExistence type="predicted"/>
<comment type="cofactor">
    <cofactor evidence="1">
        <name>FAD</name>
        <dbReference type="ChEBI" id="CHEBI:57692"/>
    </cofactor>
</comment>
<evidence type="ECO:0000256" key="7">
    <source>
        <dbReference type="ARBA" id="ARBA00023004"/>
    </source>
</evidence>
<protein>
    <submittedName>
        <fullName evidence="11">Iron-sulfur cluster-binding domain-containing protein</fullName>
    </submittedName>
</protein>
<dbReference type="InterPro" id="IPR001041">
    <property type="entry name" value="2Fe-2S_ferredoxin-type"/>
</dbReference>
<keyword evidence="6" id="KW-0560">Oxidoreductase</keyword>
<evidence type="ECO:0000259" key="10">
    <source>
        <dbReference type="PROSITE" id="PS51384"/>
    </source>
</evidence>
<evidence type="ECO:0000256" key="4">
    <source>
        <dbReference type="ARBA" id="ARBA00022723"/>
    </source>
</evidence>
<feature type="domain" description="2Fe-2S ferredoxin-type" evidence="9">
    <location>
        <begin position="265"/>
        <end position="352"/>
    </location>
</feature>
<dbReference type="InterPro" id="IPR006058">
    <property type="entry name" value="2Fe2S_fd_BS"/>
</dbReference>
<evidence type="ECO:0000313" key="12">
    <source>
        <dbReference type="Proteomes" id="UP001162741"/>
    </source>
</evidence>
<dbReference type="Proteomes" id="UP001162741">
    <property type="component" value="Chromosome"/>
</dbReference>
<keyword evidence="7" id="KW-0408">Iron</keyword>
<dbReference type="PRINTS" id="PR00371">
    <property type="entry name" value="FPNCR"/>
</dbReference>
<dbReference type="RefSeq" id="WP_264281275.1">
    <property type="nucleotide sequence ID" value="NZ_CP107006.1"/>
</dbReference>
<dbReference type="PRINTS" id="PR00406">
    <property type="entry name" value="CYTB5RDTASE"/>
</dbReference>
<evidence type="ECO:0000259" key="9">
    <source>
        <dbReference type="PROSITE" id="PS51085"/>
    </source>
</evidence>
<dbReference type="InterPro" id="IPR001433">
    <property type="entry name" value="OxRdtase_FAD/NAD-bd"/>
</dbReference>
<dbReference type="Gene3D" id="2.40.30.10">
    <property type="entry name" value="Translation factors"/>
    <property type="match status" value="1"/>
</dbReference>
<dbReference type="CDD" id="cd00207">
    <property type="entry name" value="fer2"/>
    <property type="match status" value="1"/>
</dbReference>
<dbReference type="Gene3D" id="3.10.20.30">
    <property type="match status" value="1"/>
</dbReference>
<dbReference type="EMBL" id="CP107006">
    <property type="protein sequence ID" value="UYQ93150.1"/>
    <property type="molecule type" value="Genomic_DNA"/>
</dbReference>
<dbReference type="InterPro" id="IPR036010">
    <property type="entry name" value="2Fe-2S_ferredoxin-like_sf"/>
</dbReference>
<dbReference type="Gene3D" id="3.40.50.80">
    <property type="entry name" value="Nucleotide-binding domain of ferredoxin-NADP reductase (FNR) module"/>
    <property type="match status" value="1"/>
</dbReference>
<gene>
    <name evidence="11" type="ORF">MKQ68_24005</name>
</gene>
<dbReference type="InterPro" id="IPR012675">
    <property type="entry name" value="Beta-grasp_dom_sf"/>
</dbReference>
<evidence type="ECO:0000256" key="5">
    <source>
        <dbReference type="ARBA" id="ARBA00022827"/>
    </source>
</evidence>
<dbReference type="InterPro" id="IPR001709">
    <property type="entry name" value="Flavoprot_Pyr_Nucl_cyt_Rdtase"/>
</dbReference>
<keyword evidence="4" id="KW-0479">Metal-binding</keyword>
<dbReference type="InterPro" id="IPR008333">
    <property type="entry name" value="Cbr1-like_FAD-bd_dom"/>
</dbReference>
<keyword evidence="12" id="KW-1185">Reference proteome</keyword>
<evidence type="ECO:0000256" key="8">
    <source>
        <dbReference type="ARBA" id="ARBA00023014"/>
    </source>
</evidence>